<dbReference type="InterPro" id="IPR010982">
    <property type="entry name" value="Lambda_DNA-bd_dom_sf"/>
</dbReference>
<dbReference type="Gene3D" id="2.60.120.10">
    <property type="entry name" value="Jelly Rolls"/>
    <property type="match status" value="1"/>
</dbReference>
<organism evidence="3 4">
    <name type="scientific">Gehongia tenuis</name>
    <dbReference type="NCBI Taxonomy" id="2763655"/>
    <lineage>
        <taxon>Bacteria</taxon>
        <taxon>Bacillati</taxon>
        <taxon>Bacillota</taxon>
        <taxon>Clostridia</taxon>
        <taxon>Christensenellales</taxon>
        <taxon>Christensenellaceae</taxon>
        <taxon>Gehongia</taxon>
    </lineage>
</organism>
<evidence type="ECO:0000313" key="4">
    <source>
        <dbReference type="Proteomes" id="UP000623172"/>
    </source>
</evidence>
<dbReference type="GO" id="GO:0003700">
    <property type="term" value="F:DNA-binding transcription factor activity"/>
    <property type="evidence" value="ECO:0007669"/>
    <property type="project" value="TreeGrafter"/>
</dbReference>
<evidence type="ECO:0000259" key="2">
    <source>
        <dbReference type="Pfam" id="PF07883"/>
    </source>
</evidence>
<keyword evidence="4" id="KW-1185">Reference proteome</keyword>
<feature type="domain" description="Cupin type-2" evidence="2">
    <location>
        <begin position="112"/>
        <end position="183"/>
    </location>
</feature>
<reference evidence="3" key="1">
    <citation type="submission" date="2020-08" db="EMBL/GenBank/DDBJ databases">
        <title>Genome public.</title>
        <authorList>
            <person name="Liu C."/>
            <person name="Sun Q."/>
        </authorList>
    </citation>
    <scope>NUCLEOTIDE SEQUENCE</scope>
    <source>
        <strain evidence="3">NSJ-53</strain>
    </source>
</reference>
<comment type="caution">
    <text evidence="3">The sequence shown here is derived from an EMBL/GenBank/DDBJ whole genome shotgun (WGS) entry which is preliminary data.</text>
</comment>
<dbReference type="PANTHER" id="PTHR46797:SF19">
    <property type="entry name" value="BLL2473 PROTEIN"/>
    <property type="match status" value="1"/>
</dbReference>
<sequence>MTEQLREIAERIRGLREIMEVSEAEMAECCEMTLEEYQAQERGEKDFSFSFIYNVANRLGVDVVDIISGDSPKLSGCCVVRKGEGLEVNRRKAYNYRHLAYTFRGKMCEPFLVTVEPKADEGRPELHEHEGQELNYVVEGSMEFHFGEEVYVLSEGDSVYFDSGVPHAMRTLNGKPTKFLAVVMKKQRRC</sequence>
<evidence type="ECO:0000313" key="3">
    <source>
        <dbReference type="EMBL" id="MBC8530502.1"/>
    </source>
</evidence>
<dbReference type="Pfam" id="PF07883">
    <property type="entry name" value="Cupin_2"/>
    <property type="match status" value="1"/>
</dbReference>
<accession>A0A926D365</accession>
<dbReference type="GO" id="GO:0005829">
    <property type="term" value="C:cytosol"/>
    <property type="evidence" value="ECO:0007669"/>
    <property type="project" value="TreeGrafter"/>
</dbReference>
<dbReference type="SUPFAM" id="SSF51182">
    <property type="entry name" value="RmlC-like cupins"/>
    <property type="match status" value="1"/>
</dbReference>
<evidence type="ECO:0000256" key="1">
    <source>
        <dbReference type="ARBA" id="ARBA00023125"/>
    </source>
</evidence>
<dbReference type="Gene3D" id="1.10.260.40">
    <property type="entry name" value="lambda repressor-like DNA-binding domains"/>
    <property type="match status" value="1"/>
</dbReference>
<gene>
    <name evidence="3" type="ORF">H8696_01400</name>
</gene>
<keyword evidence="1" id="KW-0238">DNA-binding</keyword>
<dbReference type="PANTHER" id="PTHR46797">
    <property type="entry name" value="HTH-TYPE TRANSCRIPTIONAL REGULATOR"/>
    <property type="match status" value="1"/>
</dbReference>
<dbReference type="InterPro" id="IPR014710">
    <property type="entry name" value="RmlC-like_jellyroll"/>
</dbReference>
<dbReference type="EMBL" id="JACRSR010000001">
    <property type="protein sequence ID" value="MBC8530502.1"/>
    <property type="molecule type" value="Genomic_DNA"/>
</dbReference>
<dbReference type="AlphaFoldDB" id="A0A926D365"/>
<dbReference type="SUPFAM" id="SSF47413">
    <property type="entry name" value="lambda repressor-like DNA-binding domains"/>
    <property type="match status" value="1"/>
</dbReference>
<dbReference type="InterPro" id="IPR001387">
    <property type="entry name" value="Cro/C1-type_HTH"/>
</dbReference>
<name>A0A926D365_9FIRM</name>
<dbReference type="InterPro" id="IPR011051">
    <property type="entry name" value="RmlC_Cupin_sf"/>
</dbReference>
<protein>
    <submittedName>
        <fullName evidence="3">Cupin domain-containing protein</fullName>
    </submittedName>
</protein>
<dbReference type="InterPro" id="IPR050807">
    <property type="entry name" value="TransReg_Diox_bact_type"/>
</dbReference>
<dbReference type="CDD" id="cd00093">
    <property type="entry name" value="HTH_XRE"/>
    <property type="match status" value="1"/>
</dbReference>
<dbReference type="InterPro" id="IPR013096">
    <property type="entry name" value="Cupin_2"/>
</dbReference>
<proteinExistence type="predicted"/>
<dbReference type="GO" id="GO:0003677">
    <property type="term" value="F:DNA binding"/>
    <property type="evidence" value="ECO:0007669"/>
    <property type="project" value="UniProtKB-KW"/>
</dbReference>
<dbReference type="CDD" id="cd02209">
    <property type="entry name" value="cupin_XRE_C"/>
    <property type="match status" value="1"/>
</dbReference>
<dbReference type="Proteomes" id="UP000623172">
    <property type="component" value="Unassembled WGS sequence"/>
</dbReference>